<dbReference type="AlphaFoldDB" id="A0A9W4AYD5"/>
<dbReference type="RefSeq" id="WP_014214339.1">
    <property type="nucleotide sequence ID" value="NZ_AP022601.1"/>
</dbReference>
<organism evidence="1 2">
    <name type="scientific">Mycobacterium gallinarum</name>
    <dbReference type="NCBI Taxonomy" id="39689"/>
    <lineage>
        <taxon>Bacteria</taxon>
        <taxon>Bacillati</taxon>
        <taxon>Actinomycetota</taxon>
        <taxon>Actinomycetes</taxon>
        <taxon>Mycobacteriales</taxon>
        <taxon>Mycobacteriaceae</taxon>
        <taxon>Mycobacterium</taxon>
    </lineage>
</organism>
<gene>
    <name evidence="1" type="ORF">MGALJ_03750</name>
</gene>
<proteinExistence type="predicted"/>
<accession>A0A9W4AYD5</accession>
<name>A0A9W4AYD5_9MYCO</name>
<evidence type="ECO:0000313" key="2">
    <source>
        <dbReference type="Proteomes" id="UP000465785"/>
    </source>
</evidence>
<dbReference type="Proteomes" id="UP000465785">
    <property type="component" value="Chromosome"/>
</dbReference>
<protein>
    <submittedName>
        <fullName evidence="1">Uncharacterized protein</fullName>
    </submittedName>
</protein>
<sequence>MTITDRDNAVSDAEEILMRINDVGETPLLSLLDWAAKHHVLDPTIVARLEAGAQAITTLMYETADAVDDLIEVTGLQLPERPERATGWPSGR</sequence>
<dbReference type="EMBL" id="AP022601">
    <property type="protein sequence ID" value="BBY90706.1"/>
    <property type="molecule type" value="Genomic_DNA"/>
</dbReference>
<keyword evidence="2" id="KW-1185">Reference proteome</keyword>
<evidence type="ECO:0000313" key="1">
    <source>
        <dbReference type="EMBL" id="BBY90706.1"/>
    </source>
</evidence>
<reference evidence="1 2" key="1">
    <citation type="journal article" date="2019" name="Emerg. Microbes Infect.">
        <title>Comprehensive subspecies identification of 175 nontuberculous mycobacteria species based on 7547 genomic profiles.</title>
        <authorList>
            <person name="Matsumoto Y."/>
            <person name="Kinjo T."/>
            <person name="Motooka D."/>
            <person name="Nabeya D."/>
            <person name="Jung N."/>
            <person name="Uechi K."/>
            <person name="Horii T."/>
            <person name="Iida T."/>
            <person name="Fujita J."/>
            <person name="Nakamura S."/>
        </authorList>
    </citation>
    <scope>NUCLEOTIDE SEQUENCE [LARGE SCALE GENOMIC DNA]</scope>
    <source>
        <strain evidence="1 2">JCM 6399</strain>
    </source>
</reference>
<dbReference type="KEGG" id="mgau:MGALJ_03750"/>